<dbReference type="EMBL" id="JARVLH010000001">
    <property type="protein sequence ID" value="MEX5284331.1"/>
    <property type="molecule type" value="Genomic_DNA"/>
</dbReference>
<dbReference type="InterPro" id="IPR035255">
    <property type="entry name" value="DUF5348"/>
</dbReference>
<feature type="domain" description="DUF5348" evidence="1">
    <location>
        <begin position="3"/>
        <end position="69"/>
    </location>
</feature>
<evidence type="ECO:0000313" key="2">
    <source>
        <dbReference type="EMBL" id="MEX5284331.1"/>
    </source>
</evidence>
<comment type="caution">
    <text evidence="2">The sequence shown here is derived from an EMBL/GenBank/DDBJ whole genome shotgun (WGS) entry which is preliminary data.</text>
</comment>
<protein>
    <submittedName>
        <fullName evidence="2">DUF5348 domain-containing protein</fullName>
    </submittedName>
</protein>
<dbReference type="RefSeq" id="WP_368846049.1">
    <property type="nucleotide sequence ID" value="NZ_CP194411.1"/>
</dbReference>
<proteinExistence type="predicted"/>
<organism evidence="2 3">
    <name type="scientific">Selenomonas sputigena</name>
    <dbReference type="NCBI Taxonomy" id="69823"/>
    <lineage>
        <taxon>Bacteria</taxon>
        <taxon>Bacillati</taxon>
        <taxon>Bacillota</taxon>
        <taxon>Negativicutes</taxon>
        <taxon>Selenomonadales</taxon>
        <taxon>Selenomonadaceae</taxon>
        <taxon>Selenomonas</taxon>
    </lineage>
</organism>
<accession>A0ABV3X2A9</accession>
<name>A0ABV3X2A9_9FIRM</name>
<sequence>MEGKIVWKKNCYAIQYFSEGQEHLQPLAYGDKLEILVNDTWKKVIVENKNNEQILAGVGYGDGVGCQARMEK</sequence>
<evidence type="ECO:0000313" key="3">
    <source>
        <dbReference type="Proteomes" id="UP001559623"/>
    </source>
</evidence>
<dbReference type="Pfam" id="PF17295">
    <property type="entry name" value="DUF5348"/>
    <property type="match status" value="1"/>
</dbReference>
<gene>
    <name evidence="2" type="ORF">QCO44_01560</name>
</gene>
<dbReference type="Proteomes" id="UP001559623">
    <property type="component" value="Unassembled WGS sequence"/>
</dbReference>
<evidence type="ECO:0000259" key="1">
    <source>
        <dbReference type="Pfam" id="PF17295"/>
    </source>
</evidence>
<keyword evidence="3" id="KW-1185">Reference proteome</keyword>
<reference evidence="2 3" key="1">
    <citation type="submission" date="2023-04" db="EMBL/GenBank/DDBJ databases">
        <title>Genome Sequence of Selenomonas sputigena ATCC 33150.</title>
        <authorList>
            <person name="Miller D.P."/>
            <person name="Anvari S."/>
            <person name="Polson S.W."/>
            <person name="Macdonald M."/>
            <person name="Mcdowell J.V."/>
        </authorList>
    </citation>
    <scope>NUCLEOTIDE SEQUENCE [LARGE SCALE GENOMIC DNA]</scope>
    <source>
        <strain evidence="2 3">ATCC 33150</strain>
    </source>
</reference>